<reference evidence="3" key="2">
    <citation type="journal article" date="2018" name="Plant J.">
        <title>The Sorghum bicolor reference genome: improved assembly, gene annotations, a transcriptome atlas, and signatures of genome organization.</title>
        <authorList>
            <person name="McCormick R.F."/>
            <person name="Truong S.K."/>
            <person name="Sreedasyam A."/>
            <person name="Jenkins J."/>
            <person name="Shu S."/>
            <person name="Sims D."/>
            <person name="Kennedy M."/>
            <person name="Amirebrahimi M."/>
            <person name="Weers B.D."/>
            <person name="McKinley B."/>
            <person name="Mattison A."/>
            <person name="Morishige D.T."/>
            <person name="Grimwood J."/>
            <person name="Schmutz J."/>
            <person name="Mullet J.E."/>
        </authorList>
    </citation>
    <scope>NUCLEOTIDE SEQUENCE [LARGE SCALE GENOMIC DNA]</scope>
    <source>
        <strain evidence="3">cv. BTx623</strain>
    </source>
</reference>
<dbReference type="Gramene" id="KXG27799">
    <property type="protein sequence ID" value="KXG27799"/>
    <property type="gene ID" value="SORBI_3005G046400"/>
</dbReference>
<evidence type="ECO:0000256" key="1">
    <source>
        <dbReference type="SAM" id="SignalP"/>
    </source>
</evidence>
<dbReference type="AlphaFoldDB" id="A0A1B6PQ47"/>
<keyword evidence="3" id="KW-1185">Reference proteome</keyword>
<sequence length="118" mass="12868">MECSNKQALALMVLMMVPMMIAPPSAAMAAFSEPEPAADDYGDGTKQTKAVARRPKISIRRLLQNDDCYPVWYPCVYGPDECCDYGTNFCDYSFDGGAGYGRCLPPCWSQGCVGFPGN</sequence>
<dbReference type="Proteomes" id="UP000000768">
    <property type="component" value="Chromosome 5"/>
</dbReference>
<dbReference type="InParanoid" id="A0A1B6PQ47"/>
<accession>A0A1B6PQ47</accession>
<name>A0A1B6PQ47_SORBI</name>
<feature type="chain" id="PRO_5008589029" description="Granulins domain-containing protein" evidence="1">
    <location>
        <begin position="28"/>
        <end position="118"/>
    </location>
</feature>
<evidence type="ECO:0008006" key="4">
    <source>
        <dbReference type="Google" id="ProtNLM"/>
    </source>
</evidence>
<protein>
    <recommendedName>
        <fullName evidence="4">Granulins domain-containing protein</fullName>
    </recommendedName>
</protein>
<keyword evidence="1" id="KW-0732">Signal</keyword>
<evidence type="ECO:0000313" key="3">
    <source>
        <dbReference type="Proteomes" id="UP000000768"/>
    </source>
</evidence>
<proteinExistence type="predicted"/>
<feature type="signal peptide" evidence="1">
    <location>
        <begin position="1"/>
        <end position="27"/>
    </location>
</feature>
<reference evidence="2 3" key="1">
    <citation type="journal article" date="2009" name="Nature">
        <title>The Sorghum bicolor genome and the diversification of grasses.</title>
        <authorList>
            <person name="Paterson A.H."/>
            <person name="Bowers J.E."/>
            <person name="Bruggmann R."/>
            <person name="Dubchak I."/>
            <person name="Grimwood J."/>
            <person name="Gundlach H."/>
            <person name="Haberer G."/>
            <person name="Hellsten U."/>
            <person name="Mitros T."/>
            <person name="Poliakov A."/>
            <person name="Schmutz J."/>
            <person name="Spannagl M."/>
            <person name="Tang H."/>
            <person name="Wang X."/>
            <person name="Wicker T."/>
            <person name="Bharti A.K."/>
            <person name="Chapman J."/>
            <person name="Feltus F.A."/>
            <person name="Gowik U."/>
            <person name="Grigoriev I.V."/>
            <person name="Lyons E."/>
            <person name="Maher C.A."/>
            <person name="Martis M."/>
            <person name="Narechania A."/>
            <person name="Otillar R.P."/>
            <person name="Penning B.W."/>
            <person name="Salamov A.A."/>
            <person name="Wang Y."/>
            <person name="Zhang L."/>
            <person name="Carpita N.C."/>
            <person name="Freeling M."/>
            <person name="Gingle A.R."/>
            <person name="Hash C.T."/>
            <person name="Keller B."/>
            <person name="Klein P."/>
            <person name="Kresovich S."/>
            <person name="McCann M.C."/>
            <person name="Ming R."/>
            <person name="Peterson D.G."/>
            <person name="Mehboob-ur-Rahman"/>
            <person name="Ware D."/>
            <person name="Westhoff P."/>
            <person name="Mayer K.F."/>
            <person name="Messing J."/>
            <person name="Rokhsar D.S."/>
        </authorList>
    </citation>
    <scope>NUCLEOTIDE SEQUENCE [LARGE SCALE GENOMIC DNA]</scope>
    <source>
        <strain evidence="3">cv. BTx623</strain>
    </source>
</reference>
<evidence type="ECO:0000313" key="2">
    <source>
        <dbReference type="EMBL" id="KXG27799.1"/>
    </source>
</evidence>
<gene>
    <name evidence="2" type="ORF">SORBI_3005G046400</name>
</gene>
<dbReference type="EMBL" id="CM000764">
    <property type="protein sequence ID" value="KXG27799.1"/>
    <property type="molecule type" value="Genomic_DNA"/>
</dbReference>
<organism evidence="2 3">
    <name type="scientific">Sorghum bicolor</name>
    <name type="common">Sorghum</name>
    <name type="synonym">Sorghum vulgare</name>
    <dbReference type="NCBI Taxonomy" id="4558"/>
    <lineage>
        <taxon>Eukaryota</taxon>
        <taxon>Viridiplantae</taxon>
        <taxon>Streptophyta</taxon>
        <taxon>Embryophyta</taxon>
        <taxon>Tracheophyta</taxon>
        <taxon>Spermatophyta</taxon>
        <taxon>Magnoliopsida</taxon>
        <taxon>Liliopsida</taxon>
        <taxon>Poales</taxon>
        <taxon>Poaceae</taxon>
        <taxon>PACMAD clade</taxon>
        <taxon>Panicoideae</taxon>
        <taxon>Andropogonodae</taxon>
        <taxon>Andropogoneae</taxon>
        <taxon>Sorghinae</taxon>
        <taxon>Sorghum</taxon>
    </lineage>
</organism>